<dbReference type="Proteomes" id="UP000095591">
    <property type="component" value="Unassembled WGS sequence"/>
</dbReference>
<dbReference type="InterPro" id="IPR004424">
    <property type="entry name" value="IspE"/>
</dbReference>
<dbReference type="HAMAP" id="MF_00061">
    <property type="entry name" value="IspE"/>
    <property type="match status" value="1"/>
</dbReference>
<dbReference type="GO" id="GO:0016114">
    <property type="term" value="P:terpenoid biosynthetic process"/>
    <property type="evidence" value="ECO:0007669"/>
    <property type="project" value="UniProtKB-UniRule"/>
</dbReference>
<dbReference type="GO" id="GO:0050515">
    <property type="term" value="F:4-(cytidine 5'-diphospho)-2-C-methyl-D-erythritol kinase activity"/>
    <property type="evidence" value="ECO:0007669"/>
    <property type="project" value="UniProtKB-UniRule"/>
</dbReference>
<dbReference type="PANTHER" id="PTHR43527">
    <property type="entry name" value="4-DIPHOSPHOCYTIDYL-2-C-METHYL-D-ERYTHRITOL KINASE, CHLOROPLASTIC"/>
    <property type="match status" value="1"/>
</dbReference>
<keyword evidence="9" id="KW-0414">Isoprene biosynthesis</keyword>
<reference evidence="12 13" key="1">
    <citation type="submission" date="2015-09" db="EMBL/GenBank/DDBJ databases">
        <authorList>
            <consortium name="Pathogen Informatics"/>
        </authorList>
    </citation>
    <scope>NUCLEOTIDE SEQUENCE [LARGE SCALE GENOMIC DNA]</scope>
    <source>
        <strain evidence="12 13">2789STDY5608872</strain>
    </source>
</reference>
<dbReference type="SUPFAM" id="SSF54211">
    <property type="entry name" value="Ribosomal protein S5 domain 2-like"/>
    <property type="match status" value="1"/>
</dbReference>
<feature type="active site" evidence="9">
    <location>
        <position position="132"/>
    </location>
</feature>
<dbReference type="InterPro" id="IPR014721">
    <property type="entry name" value="Ribsml_uS5_D2-typ_fold_subgr"/>
</dbReference>
<dbReference type="InterPro" id="IPR013750">
    <property type="entry name" value="GHMP_kinase_C_dom"/>
</dbReference>
<evidence type="ECO:0000259" key="10">
    <source>
        <dbReference type="Pfam" id="PF00288"/>
    </source>
</evidence>
<feature type="domain" description="GHMP kinase N-terminal" evidence="10">
    <location>
        <begin position="63"/>
        <end position="137"/>
    </location>
</feature>
<dbReference type="AlphaFoldDB" id="A0A173V8K7"/>
<evidence type="ECO:0000256" key="1">
    <source>
        <dbReference type="ARBA" id="ARBA00009684"/>
    </source>
</evidence>
<protein>
    <recommendedName>
        <fullName evidence="3 9">4-diphosphocytidyl-2-C-methyl-D-erythritol kinase</fullName>
        <shortName evidence="9">CMK</shortName>
        <ecNumber evidence="2 9">2.7.1.148</ecNumber>
    </recommendedName>
    <alternativeName>
        <fullName evidence="8 9">4-(cytidine-5'-diphospho)-2-C-methyl-D-erythritol kinase</fullName>
    </alternativeName>
</protein>
<dbReference type="EMBL" id="CYXP01000006">
    <property type="protein sequence ID" value="CUN23441.1"/>
    <property type="molecule type" value="Genomic_DNA"/>
</dbReference>
<dbReference type="EC" id="2.7.1.148" evidence="2 9"/>
<evidence type="ECO:0000256" key="5">
    <source>
        <dbReference type="ARBA" id="ARBA00022741"/>
    </source>
</evidence>
<keyword evidence="6 9" id="KW-0418">Kinase</keyword>
<keyword evidence="7 9" id="KW-0067">ATP-binding</keyword>
<evidence type="ECO:0000256" key="7">
    <source>
        <dbReference type="ARBA" id="ARBA00022840"/>
    </source>
</evidence>
<keyword evidence="4 9" id="KW-0808">Transferase</keyword>
<dbReference type="Gene3D" id="3.30.230.10">
    <property type="match status" value="1"/>
</dbReference>
<comment type="function">
    <text evidence="9">Catalyzes the phosphorylation of the position 2 hydroxy group of 4-diphosphocytidyl-2C-methyl-D-erythritol.</text>
</comment>
<evidence type="ECO:0000259" key="11">
    <source>
        <dbReference type="Pfam" id="PF08544"/>
    </source>
</evidence>
<dbReference type="InterPro" id="IPR006204">
    <property type="entry name" value="GHMP_kinase_N_dom"/>
</dbReference>
<evidence type="ECO:0000256" key="9">
    <source>
        <dbReference type="HAMAP-Rule" id="MF_00061"/>
    </source>
</evidence>
<comment type="pathway">
    <text evidence="9">Isoprenoid biosynthesis; isopentenyl diphosphate biosynthesis via DXP pathway; isopentenyl diphosphate from 1-deoxy-D-xylulose 5-phosphate: step 3/6.</text>
</comment>
<dbReference type="InterPro" id="IPR020568">
    <property type="entry name" value="Ribosomal_Su5_D2-typ_SF"/>
</dbReference>
<evidence type="ECO:0000313" key="13">
    <source>
        <dbReference type="Proteomes" id="UP000095591"/>
    </source>
</evidence>
<feature type="binding site" evidence="9">
    <location>
        <begin position="90"/>
        <end position="100"/>
    </location>
    <ligand>
        <name>ATP</name>
        <dbReference type="ChEBI" id="CHEBI:30616"/>
    </ligand>
</feature>
<dbReference type="GO" id="GO:0019288">
    <property type="term" value="P:isopentenyl diphosphate biosynthetic process, methylerythritol 4-phosphate pathway"/>
    <property type="evidence" value="ECO:0007669"/>
    <property type="project" value="UniProtKB-UniRule"/>
</dbReference>
<dbReference type="GO" id="GO:0005524">
    <property type="term" value="F:ATP binding"/>
    <property type="evidence" value="ECO:0007669"/>
    <property type="project" value="UniProtKB-UniRule"/>
</dbReference>
<evidence type="ECO:0000256" key="6">
    <source>
        <dbReference type="ARBA" id="ARBA00022777"/>
    </source>
</evidence>
<evidence type="ECO:0000256" key="4">
    <source>
        <dbReference type="ARBA" id="ARBA00022679"/>
    </source>
</evidence>
<evidence type="ECO:0000256" key="3">
    <source>
        <dbReference type="ARBA" id="ARBA00017473"/>
    </source>
</evidence>
<comment type="catalytic activity">
    <reaction evidence="9">
        <text>4-CDP-2-C-methyl-D-erythritol + ATP = 4-CDP-2-C-methyl-D-erythritol 2-phosphate + ADP + H(+)</text>
        <dbReference type="Rhea" id="RHEA:18437"/>
        <dbReference type="ChEBI" id="CHEBI:15378"/>
        <dbReference type="ChEBI" id="CHEBI:30616"/>
        <dbReference type="ChEBI" id="CHEBI:57823"/>
        <dbReference type="ChEBI" id="CHEBI:57919"/>
        <dbReference type="ChEBI" id="CHEBI:456216"/>
        <dbReference type="EC" id="2.7.1.148"/>
    </reaction>
</comment>
<feature type="domain" description="GHMP kinase C-terminal" evidence="11">
    <location>
        <begin position="200"/>
        <end position="253"/>
    </location>
</feature>
<proteinExistence type="inferred from homology"/>
<dbReference type="PIRSF" id="PIRSF010376">
    <property type="entry name" value="IspE"/>
    <property type="match status" value="1"/>
</dbReference>
<dbReference type="RefSeq" id="WP_044546004.1">
    <property type="nucleotide sequence ID" value="NZ_CDRH01000471.1"/>
</dbReference>
<sequence>MICFPNAKINLGLNVVSKRPDGYHNIETIFYPIPVKDALEIVASDRTCFTGTGIPVDAPQEKNLVIKALNALKTRYEIPPLEIHLLKAIPFGAGLGGGSADAAFMLKLVNDFCGLDIHPDELEAIASTIGADCPFFIRNTPVFATGTGNQFEPVDLSLKDYYLCLVKPDVAVSTPEAYSMVTPAAPETSLKEIIRLPVSEWKEQMVNDFERSVFPKHPVIERIKDTLYEGGALYAAMSGSGSSVFGLFEKPTHFKEQSLFSDCFLWEGQLS</sequence>
<dbReference type="Pfam" id="PF00288">
    <property type="entry name" value="GHMP_kinases_N"/>
    <property type="match status" value="1"/>
</dbReference>
<keyword evidence="5 9" id="KW-0547">Nucleotide-binding</keyword>
<dbReference type="Gene3D" id="3.30.70.890">
    <property type="entry name" value="GHMP kinase, C-terminal domain"/>
    <property type="match status" value="1"/>
</dbReference>
<evidence type="ECO:0000313" key="12">
    <source>
        <dbReference type="EMBL" id="CUN23441.1"/>
    </source>
</evidence>
<dbReference type="PANTHER" id="PTHR43527:SF2">
    <property type="entry name" value="4-DIPHOSPHOCYTIDYL-2-C-METHYL-D-ERYTHRITOL KINASE, CHLOROPLASTIC"/>
    <property type="match status" value="1"/>
</dbReference>
<name>A0A173V8K7_PARDI</name>
<dbReference type="InterPro" id="IPR036554">
    <property type="entry name" value="GHMP_kinase_C_sf"/>
</dbReference>
<feature type="active site" evidence="9">
    <location>
        <position position="8"/>
    </location>
</feature>
<evidence type="ECO:0000256" key="2">
    <source>
        <dbReference type="ARBA" id="ARBA00012052"/>
    </source>
</evidence>
<evidence type="ECO:0000256" key="8">
    <source>
        <dbReference type="ARBA" id="ARBA00032554"/>
    </source>
</evidence>
<dbReference type="Pfam" id="PF08544">
    <property type="entry name" value="GHMP_kinases_C"/>
    <property type="match status" value="1"/>
</dbReference>
<dbReference type="NCBIfam" id="TIGR00154">
    <property type="entry name" value="ispE"/>
    <property type="match status" value="1"/>
</dbReference>
<gene>
    <name evidence="9 12" type="primary">ispE</name>
    <name evidence="12" type="ORF">ERS852429_02758</name>
</gene>
<dbReference type="UniPathway" id="UPA00056">
    <property type="reaction ID" value="UER00094"/>
</dbReference>
<comment type="similarity">
    <text evidence="1 9">Belongs to the GHMP kinase family. IspE subfamily.</text>
</comment>
<accession>A0A173V8K7</accession>
<organism evidence="12 13">
    <name type="scientific">Parabacteroides distasonis</name>
    <dbReference type="NCBI Taxonomy" id="823"/>
    <lineage>
        <taxon>Bacteria</taxon>
        <taxon>Pseudomonadati</taxon>
        <taxon>Bacteroidota</taxon>
        <taxon>Bacteroidia</taxon>
        <taxon>Bacteroidales</taxon>
        <taxon>Tannerellaceae</taxon>
        <taxon>Parabacteroides</taxon>
    </lineage>
</organism>
<dbReference type="SUPFAM" id="SSF55060">
    <property type="entry name" value="GHMP Kinase, C-terminal domain"/>
    <property type="match status" value="1"/>
</dbReference>